<accession>A0A218YXB9</accession>
<evidence type="ECO:0000313" key="2">
    <source>
        <dbReference type="Proteomes" id="UP000242519"/>
    </source>
</evidence>
<gene>
    <name evidence="1" type="ORF">B2J93_8562</name>
</gene>
<organism evidence="1 2">
    <name type="scientific">Diplocarpon coronariae</name>
    <dbReference type="NCBI Taxonomy" id="2795749"/>
    <lineage>
        <taxon>Eukaryota</taxon>
        <taxon>Fungi</taxon>
        <taxon>Dikarya</taxon>
        <taxon>Ascomycota</taxon>
        <taxon>Pezizomycotina</taxon>
        <taxon>Leotiomycetes</taxon>
        <taxon>Helotiales</taxon>
        <taxon>Drepanopezizaceae</taxon>
        <taxon>Diplocarpon</taxon>
    </lineage>
</organism>
<dbReference type="EMBL" id="MZNU01000341">
    <property type="protein sequence ID" value="OWO99942.1"/>
    <property type="molecule type" value="Genomic_DNA"/>
</dbReference>
<reference evidence="1 2" key="1">
    <citation type="submission" date="2017-04" db="EMBL/GenBank/DDBJ databases">
        <title>Draft genome sequence of Marssonina coronaria NL1: causal agent of apple blotch.</title>
        <authorList>
            <person name="Cheng Q."/>
        </authorList>
    </citation>
    <scope>NUCLEOTIDE SEQUENCE [LARGE SCALE GENOMIC DNA]</scope>
    <source>
        <strain evidence="1 2">NL1</strain>
    </source>
</reference>
<dbReference type="Proteomes" id="UP000242519">
    <property type="component" value="Unassembled WGS sequence"/>
</dbReference>
<name>A0A218YXB9_9HELO</name>
<protein>
    <submittedName>
        <fullName evidence="1">Uncharacterized protein</fullName>
    </submittedName>
</protein>
<keyword evidence="2" id="KW-1185">Reference proteome</keyword>
<dbReference type="InParanoid" id="A0A218YXB9"/>
<sequence length="102" mass="11965">MAHNRRDYSREDYAPRDQIEVVYNLETRVLSYRPHSQIFFGRSRATMKSIPIPRIVREVRIALPRDPDDPEAEDKGGVVKLPKRVWVGRNLLGDFRDLFLEG</sequence>
<evidence type="ECO:0000313" key="1">
    <source>
        <dbReference type="EMBL" id="OWO99942.1"/>
    </source>
</evidence>
<comment type="caution">
    <text evidence="1">The sequence shown here is derived from an EMBL/GenBank/DDBJ whole genome shotgun (WGS) entry which is preliminary data.</text>
</comment>
<proteinExistence type="predicted"/>
<dbReference type="AlphaFoldDB" id="A0A218YXB9"/>
<dbReference type="OrthoDB" id="3538959at2759"/>